<evidence type="ECO:0000256" key="5">
    <source>
        <dbReference type="SAM" id="Phobius"/>
    </source>
</evidence>
<dbReference type="Pfam" id="PF04479">
    <property type="entry name" value="RTA1"/>
    <property type="match status" value="1"/>
</dbReference>
<feature type="transmembrane region" description="Helical" evidence="5">
    <location>
        <begin position="76"/>
        <end position="98"/>
    </location>
</feature>
<keyword evidence="3 5" id="KW-1133">Transmembrane helix</keyword>
<feature type="transmembrane region" description="Helical" evidence="5">
    <location>
        <begin position="20"/>
        <end position="40"/>
    </location>
</feature>
<dbReference type="PANTHER" id="PTHR31465">
    <property type="entry name" value="PROTEIN RTA1-RELATED"/>
    <property type="match status" value="1"/>
</dbReference>
<dbReference type="PANTHER" id="PTHR31465:SF1">
    <property type="entry name" value="PROTEIN RTA1-RELATED"/>
    <property type="match status" value="1"/>
</dbReference>
<proteinExistence type="predicted"/>
<feature type="transmembrane region" description="Helical" evidence="5">
    <location>
        <begin position="235"/>
        <end position="257"/>
    </location>
</feature>
<keyword evidence="7" id="KW-1185">Reference proteome</keyword>
<feature type="transmembrane region" description="Helical" evidence="5">
    <location>
        <begin position="150"/>
        <end position="177"/>
    </location>
</feature>
<dbReference type="Proteomes" id="UP000193922">
    <property type="component" value="Unassembled WGS sequence"/>
</dbReference>
<evidence type="ECO:0000256" key="3">
    <source>
        <dbReference type="ARBA" id="ARBA00022989"/>
    </source>
</evidence>
<gene>
    <name evidence="6" type="ORF">DL89DRAFT_128361</name>
</gene>
<dbReference type="STRING" id="61395.A0A1Y1WDF2"/>
<evidence type="ECO:0008006" key="8">
    <source>
        <dbReference type="Google" id="ProtNLM"/>
    </source>
</evidence>
<dbReference type="EMBL" id="MCFD01000004">
    <property type="protein sequence ID" value="ORX71567.1"/>
    <property type="molecule type" value="Genomic_DNA"/>
</dbReference>
<protein>
    <recommendedName>
        <fullName evidence="8">RTA1 like protein</fullName>
    </recommendedName>
</protein>
<feature type="transmembrane region" description="Helical" evidence="5">
    <location>
        <begin position="119"/>
        <end position="138"/>
    </location>
</feature>
<keyword evidence="2 5" id="KW-0812">Transmembrane</keyword>
<evidence type="ECO:0000313" key="6">
    <source>
        <dbReference type="EMBL" id="ORX71567.1"/>
    </source>
</evidence>
<name>A0A1Y1WDF2_9FUNG</name>
<dbReference type="GO" id="GO:0016020">
    <property type="term" value="C:membrane"/>
    <property type="evidence" value="ECO:0007669"/>
    <property type="project" value="UniProtKB-SubCell"/>
</dbReference>
<dbReference type="OrthoDB" id="3358017at2759"/>
<sequence>MSIVSPRAAEYFSYVPVHGLPEVMIGLFLSLGIILVVQILNTSAPKWMYVLTGAAVGEALGYIMRVVCTYRPHLGLFIVMDLFLLLPPNALALFNYMCVREVTKRTKKQNVAIYLRPSFISWVYNTSDIVGFVLQMVGCGMEPPRATRHAGQIVVLIGLGIQLLFLGAFLVTVMYVWKDPEMTVVRAPGDQTQEVAKRRLMQVLTVTTLLLYVRLVYRIVNYASGFGGAIYRSEWALYTFDSLMVLVCFIIYVVRFVGHYFPADGRTAEEVVLRSA</sequence>
<evidence type="ECO:0000256" key="4">
    <source>
        <dbReference type="ARBA" id="ARBA00023136"/>
    </source>
</evidence>
<organism evidence="6 7">
    <name type="scientific">Linderina pennispora</name>
    <dbReference type="NCBI Taxonomy" id="61395"/>
    <lineage>
        <taxon>Eukaryota</taxon>
        <taxon>Fungi</taxon>
        <taxon>Fungi incertae sedis</taxon>
        <taxon>Zoopagomycota</taxon>
        <taxon>Kickxellomycotina</taxon>
        <taxon>Kickxellomycetes</taxon>
        <taxon>Kickxellales</taxon>
        <taxon>Kickxellaceae</taxon>
        <taxon>Linderina</taxon>
    </lineage>
</organism>
<dbReference type="RefSeq" id="XP_040745082.1">
    <property type="nucleotide sequence ID" value="XM_040883292.1"/>
</dbReference>
<feature type="transmembrane region" description="Helical" evidence="5">
    <location>
        <begin position="47"/>
        <end position="64"/>
    </location>
</feature>
<comment type="caution">
    <text evidence="6">The sequence shown here is derived from an EMBL/GenBank/DDBJ whole genome shotgun (WGS) entry which is preliminary data.</text>
</comment>
<evidence type="ECO:0000256" key="1">
    <source>
        <dbReference type="ARBA" id="ARBA00004141"/>
    </source>
</evidence>
<dbReference type="InterPro" id="IPR007568">
    <property type="entry name" value="RTA1"/>
</dbReference>
<evidence type="ECO:0000313" key="7">
    <source>
        <dbReference type="Proteomes" id="UP000193922"/>
    </source>
</evidence>
<accession>A0A1Y1WDF2</accession>
<reference evidence="6 7" key="1">
    <citation type="submission" date="2016-07" db="EMBL/GenBank/DDBJ databases">
        <title>Pervasive Adenine N6-methylation of Active Genes in Fungi.</title>
        <authorList>
            <consortium name="DOE Joint Genome Institute"/>
            <person name="Mondo S.J."/>
            <person name="Dannebaum R.O."/>
            <person name="Kuo R.C."/>
            <person name="Labutti K."/>
            <person name="Haridas S."/>
            <person name="Kuo A."/>
            <person name="Salamov A."/>
            <person name="Ahrendt S.R."/>
            <person name="Lipzen A."/>
            <person name="Sullivan W."/>
            <person name="Andreopoulos W.B."/>
            <person name="Clum A."/>
            <person name="Lindquist E."/>
            <person name="Daum C."/>
            <person name="Ramamoorthy G.K."/>
            <person name="Gryganskyi A."/>
            <person name="Culley D."/>
            <person name="Magnuson J.K."/>
            <person name="James T.Y."/>
            <person name="O'Malley M.A."/>
            <person name="Stajich J.E."/>
            <person name="Spatafora J.W."/>
            <person name="Visel A."/>
            <person name="Grigoriev I.V."/>
        </authorList>
    </citation>
    <scope>NUCLEOTIDE SEQUENCE [LARGE SCALE GENOMIC DNA]</scope>
    <source>
        <strain evidence="6 7">ATCC 12442</strain>
    </source>
</reference>
<dbReference type="GeneID" id="63799940"/>
<evidence type="ECO:0000256" key="2">
    <source>
        <dbReference type="ARBA" id="ARBA00022692"/>
    </source>
</evidence>
<dbReference type="AlphaFoldDB" id="A0A1Y1WDF2"/>
<feature type="transmembrane region" description="Helical" evidence="5">
    <location>
        <begin position="198"/>
        <end position="215"/>
    </location>
</feature>
<keyword evidence="4 5" id="KW-0472">Membrane</keyword>
<comment type="subcellular location">
    <subcellularLocation>
        <location evidence="1">Membrane</location>
        <topology evidence="1">Multi-pass membrane protein</topology>
    </subcellularLocation>
</comment>